<name>A0AAE1I2X3_9NEOP</name>
<keyword evidence="6 10" id="KW-0675">Receptor</keyword>
<feature type="signal peptide" evidence="9">
    <location>
        <begin position="1"/>
        <end position="17"/>
    </location>
</feature>
<dbReference type="GO" id="GO:0005886">
    <property type="term" value="C:plasma membrane"/>
    <property type="evidence" value="ECO:0007669"/>
    <property type="project" value="UniProtKB-SubCell"/>
</dbReference>
<dbReference type="AlphaFoldDB" id="A0AAE1I2X3"/>
<keyword evidence="5 8" id="KW-0472">Membrane</keyword>
<reference evidence="10" key="1">
    <citation type="submission" date="2021-07" db="EMBL/GenBank/DDBJ databases">
        <authorList>
            <person name="Catto M.A."/>
            <person name="Jacobson A."/>
            <person name="Kennedy G."/>
            <person name="Labadie P."/>
            <person name="Hunt B.G."/>
            <person name="Srinivasan R."/>
        </authorList>
    </citation>
    <scope>NUCLEOTIDE SEQUENCE</scope>
    <source>
        <strain evidence="10">PL_HMW_Pooled</strain>
        <tissue evidence="10">Head</tissue>
    </source>
</reference>
<dbReference type="SUPFAM" id="SSF53850">
    <property type="entry name" value="Periplasmic binding protein-like II"/>
    <property type="match status" value="1"/>
</dbReference>
<dbReference type="PANTHER" id="PTHR42643">
    <property type="entry name" value="IONOTROPIC RECEPTOR 20A-RELATED"/>
    <property type="match status" value="1"/>
</dbReference>
<sequence length="582" mass="62390">MAVLETLLLVRLCASLCEPPQREVALAASIAHLQLQYFAGCRQLTVLGAAGPRGGPLAAQLRAAMPDVPHRGLSADHAVARSAGLLFPEGLPAHDRLTDLYVVDLRGTSPQSAADGAAAALWARELVNAVVLVVDEADASRVRAFSYEPFSRCRAAPPALQLGEWVMGRWRAQPAQPHVDDGRQALFPRNERLRIGGCELIFEGVESPVTIIVSTRRPRGGWLGLRPLAAPPPGGCQCAGAGAGAGTGALQRPASGWISGVCIEMLMEVSRYAGARVPFCVQAPCDGSNTWGNIFPNGTATSMFADLQAGRATAAGAYFLTQEARYRGVDLVTTGHVNQGVYVVPAGMGQPVSPLCELTRPFPARVWIAVALAAAGSSAVVGRFSRLDHAVGFTLCTLIGVPCAADRVPPHSPLRLFLYVWFTFSFIASAAFLANAKGHLFMAMRNNEIETVEGILNAGLHVIVPRIIAEEILKSSGNDPVAVEFYHRTTFSDNVMNTIIQSVAHERRAATVTLKSHAAHYFKLKAENDWKADIHLLPVKKGLSNILGSWFALRKGSALTPAFRLLANRMMAAGLIQYWFSR</sequence>
<evidence type="ECO:0000256" key="6">
    <source>
        <dbReference type="ARBA" id="ARBA00023170"/>
    </source>
</evidence>
<evidence type="ECO:0000256" key="4">
    <source>
        <dbReference type="ARBA" id="ARBA00022989"/>
    </source>
</evidence>
<evidence type="ECO:0000256" key="3">
    <source>
        <dbReference type="ARBA" id="ARBA00022692"/>
    </source>
</evidence>
<comment type="caution">
    <text evidence="10">The sequence shown here is derived from an EMBL/GenBank/DDBJ whole genome shotgun (WGS) entry which is preliminary data.</text>
</comment>
<evidence type="ECO:0000256" key="7">
    <source>
        <dbReference type="ARBA" id="ARBA00023180"/>
    </source>
</evidence>
<gene>
    <name evidence="10" type="ORF">KUF71_012664</name>
</gene>
<dbReference type="Proteomes" id="UP001219518">
    <property type="component" value="Unassembled WGS sequence"/>
</dbReference>
<keyword evidence="11" id="KW-1185">Reference proteome</keyword>
<keyword evidence="4 8" id="KW-1133">Transmembrane helix</keyword>
<evidence type="ECO:0000256" key="8">
    <source>
        <dbReference type="SAM" id="Phobius"/>
    </source>
</evidence>
<keyword evidence="2" id="KW-1003">Cell membrane</keyword>
<reference evidence="10" key="2">
    <citation type="journal article" date="2023" name="BMC Genomics">
        <title>Pest status, molecular evolution, and epigenetic factors derived from the genome assembly of Frankliniella fusca, a thysanopteran phytovirus vector.</title>
        <authorList>
            <person name="Catto M.A."/>
            <person name="Labadie P.E."/>
            <person name="Jacobson A.L."/>
            <person name="Kennedy G.G."/>
            <person name="Srinivasan R."/>
            <person name="Hunt B.G."/>
        </authorList>
    </citation>
    <scope>NUCLEOTIDE SEQUENCE</scope>
    <source>
        <strain evidence="10">PL_HMW_Pooled</strain>
    </source>
</reference>
<proteinExistence type="predicted"/>
<comment type="subcellular location">
    <subcellularLocation>
        <location evidence="1">Cell membrane</location>
        <topology evidence="1">Multi-pass membrane protein</topology>
    </subcellularLocation>
</comment>
<keyword evidence="9" id="KW-0732">Signal</keyword>
<keyword evidence="3 8" id="KW-0812">Transmembrane</keyword>
<evidence type="ECO:0000256" key="1">
    <source>
        <dbReference type="ARBA" id="ARBA00004651"/>
    </source>
</evidence>
<protein>
    <submittedName>
        <fullName evidence="10">Glutamate receptor ionotropic, kainate glr-3</fullName>
    </submittedName>
</protein>
<evidence type="ECO:0000313" key="11">
    <source>
        <dbReference type="Proteomes" id="UP001219518"/>
    </source>
</evidence>
<feature type="transmembrane region" description="Helical" evidence="8">
    <location>
        <begin position="416"/>
        <end position="436"/>
    </location>
</feature>
<dbReference type="InterPro" id="IPR052192">
    <property type="entry name" value="Insect_Ionotropic_Sensory_Rcpt"/>
</dbReference>
<keyword evidence="7" id="KW-0325">Glycoprotein</keyword>
<evidence type="ECO:0000256" key="5">
    <source>
        <dbReference type="ARBA" id="ARBA00023136"/>
    </source>
</evidence>
<dbReference type="PANTHER" id="PTHR42643:SF24">
    <property type="entry name" value="IONOTROPIC RECEPTOR 60A"/>
    <property type="match status" value="1"/>
</dbReference>
<evidence type="ECO:0000313" key="10">
    <source>
        <dbReference type="EMBL" id="KAK3932487.1"/>
    </source>
</evidence>
<organism evidence="10 11">
    <name type="scientific">Frankliniella fusca</name>
    <dbReference type="NCBI Taxonomy" id="407009"/>
    <lineage>
        <taxon>Eukaryota</taxon>
        <taxon>Metazoa</taxon>
        <taxon>Ecdysozoa</taxon>
        <taxon>Arthropoda</taxon>
        <taxon>Hexapoda</taxon>
        <taxon>Insecta</taxon>
        <taxon>Pterygota</taxon>
        <taxon>Neoptera</taxon>
        <taxon>Paraneoptera</taxon>
        <taxon>Thysanoptera</taxon>
        <taxon>Terebrantia</taxon>
        <taxon>Thripoidea</taxon>
        <taxon>Thripidae</taxon>
        <taxon>Frankliniella</taxon>
    </lineage>
</organism>
<feature type="chain" id="PRO_5042174462" evidence="9">
    <location>
        <begin position="18"/>
        <end position="582"/>
    </location>
</feature>
<dbReference type="Gene3D" id="3.40.190.10">
    <property type="entry name" value="Periplasmic binding protein-like II"/>
    <property type="match status" value="1"/>
</dbReference>
<dbReference type="EMBL" id="JAHWGI010001436">
    <property type="protein sequence ID" value="KAK3932487.1"/>
    <property type="molecule type" value="Genomic_DNA"/>
</dbReference>
<evidence type="ECO:0000256" key="9">
    <source>
        <dbReference type="SAM" id="SignalP"/>
    </source>
</evidence>
<accession>A0AAE1I2X3</accession>
<evidence type="ECO:0000256" key="2">
    <source>
        <dbReference type="ARBA" id="ARBA00022475"/>
    </source>
</evidence>